<dbReference type="Gene3D" id="3.20.20.370">
    <property type="entry name" value="Glycoside hydrolase/deacetylase"/>
    <property type="match status" value="1"/>
</dbReference>
<proteinExistence type="predicted"/>
<evidence type="ECO:0000256" key="3">
    <source>
        <dbReference type="ARBA" id="ARBA00022801"/>
    </source>
</evidence>
<evidence type="ECO:0000313" key="6">
    <source>
        <dbReference type="EMBL" id="CAG4921424.1"/>
    </source>
</evidence>
<evidence type="ECO:0000313" key="7">
    <source>
        <dbReference type="Proteomes" id="UP000789752"/>
    </source>
</evidence>
<comment type="caution">
    <text evidence="6">The sequence shown here is derived from an EMBL/GenBank/DDBJ whole genome shotgun (WGS) entry which is preliminary data.</text>
</comment>
<keyword evidence="4" id="KW-0460">Magnesium</keyword>
<dbReference type="CDD" id="cd10804">
    <property type="entry name" value="YdjC_HpnK_like"/>
    <property type="match status" value="1"/>
</dbReference>
<keyword evidence="7" id="KW-1185">Reference proteome</keyword>
<accession>A0ABN7QST7</accession>
<sequence length="311" mass="33707">MAVEARQLASSRNEMIQAAGVKGELKATRRLIITADDFGLHGRVNLAVEWAHQHGVLTAASLMVGAPAARDAVERARALPDLRVGLHLVLADGAALTPRALIPALVDREGRFGNNMVLDGVRFFLLPHVRRQLTREIRAQFDAFVKTGLTLDHVNTHKHFHLHPTVLRLILEIGRDYGMRAMRLPYEVSAEVNAKISAKPDARVGGPLWLKPWITHVCRQLDRAGIAHNDYVVGIAGSGRMDEATWLAALAGLPEGVGEIYCHPAIAGEGPLSDGMRDYRHADELHALLSPRVAAALCASGAKPGGFGDLF</sequence>
<dbReference type="PANTHER" id="PTHR31609:SF1">
    <property type="entry name" value="CARBOHYDRATE DEACETYLASE"/>
    <property type="match status" value="1"/>
</dbReference>
<dbReference type="EC" id="3.5.1.105" evidence="6"/>
<dbReference type="SUPFAM" id="SSF88713">
    <property type="entry name" value="Glycoside hydrolase/deacetylase"/>
    <property type="match status" value="1"/>
</dbReference>
<keyword evidence="5" id="KW-0119">Carbohydrate metabolism</keyword>
<reference evidence="6 7" key="1">
    <citation type="submission" date="2021-04" db="EMBL/GenBank/DDBJ databases">
        <authorList>
            <person name="Vanwijnsberghe S."/>
        </authorList>
    </citation>
    <scope>NUCLEOTIDE SEQUENCE [LARGE SCALE GENOMIC DNA]</scope>
    <source>
        <strain evidence="6 7">LMG 32171</strain>
    </source>
</reference>
<dbReference type="Pfam" id="PF04794">
    <property type="entry name" value="YdjC"/>
    <property type="match status" value="1"/>
</dbReference>
<organism evidence="6 7">
    <name type="scientific">Paraburkholderia gardini</name>
    <dbReference type="NCBI Taxonomy" id="2823469"/>
    <lineage>
        <taxon>Bacteria</taxon>
        <taxon>Pseudomonadati</taxon>
        <taxon>Pseudomonadota</taxon>
        <taxon>Betaproteobacteria</taxon>
        <taxon>Burkholderiales</taxon>
        <taxon>Burkholderiaceae</taxon>
        <taxon>Paraburkholderia</taxon>
    </lineage>
</organism>
<comment type="cofactor">
    <cofactor evidence="1">
        <name>Mg(2+)</name>
        <dbReference type="ChEBI" id="CHEBI:18420"/>
    </cofactor>
</comment>
<evidence type="ECO:0000256" key="2">
    <source>
        <dbReference type="ARBA" id="ARBA00022723"/>
    </source>
</evidence>
<dbReference type="GO" id="GO:0036311">
    <property type="term" value="F:chitin disaccharide deacetylase activity"/>
    <property type="evidence" value="ECO:0007669"/>
    <property type="project" value="UniProtKB-EC"/>
</dbReference>
<dbReference type="PANTHER" id="PTHR31609">
    <property type="entry name" value="YDJC DEACETYLASE FAMILY MEMBER"/>
    <property type="match status" value="1"/>
</dbReference>
<evidence type="ECO:0000256" key="5">
    <source>
        <dbReference type="ARBA" id="ARBA00023277"/>
    </source>
</evidence>
<dbReference type="InterPro" id="IPR006879">
    <property type="entry name" value="YdjC-like"/>
</dbReference>
<gene>
    <name evidence="6" type="primary">chbG</name>
    <name evidence="6" type="ORF">R54767_04811</name>
</gene>
<name>A0ABN7QST7_9BURK</name>
<dbReference type="EMBL" id="CAJQYY010000036">
    <property type="protein sequence ID" value="CAG4921424.1"/>
    <property type="molecule type" value="Genomic_DNA"/>
</dbReference>
<keyword evidence="2" id="KW-0479">Metal-binding</keyword>
<evidence type="ECO:0000256" key="1">
    <source>
        <dbReference type="ARBA" id="ARBA00001946"/>
    </source>
</evidence>
<dbReference type="InterPro" id="IPR017836">
    <property type="entry name" value="Hopanoid_biosynth-assoc_HpnK"/>
</dbReference>
<dbReference type="InterPro" id="IPR011330">
    <property type="entry name" value="Glyco_hydro/deAcase_b/a-brl"/>
</dbReference>
<dbReference type="Proteomes" id="UP000789752">
    <property type="component" value="Unassembled WGS sequence"/>
</dbReference>
<keyword evidence="3 6" id="KW-0378">Hydrolase</keyword>
<dbReference type="NCBIfam" id="TIGR03473">
    <property type="entry name" value="HpnK"/>
    <property type="match status" value="1"/>
</dbReference>
<evidence type="ECO:0000256" key="4">
    <source>
        <dbReference type="ARBA" id="ARBA00022842"/>
    </source>
</evidence>
<protein>
    <submittedName>
        <fullName evidence="6">Chitooligosaccharide deacetylase</fullName>
        <ecNumber evidence="6">3.5.1.105</ecNumber>
    </submittedName>
</protein>